<organism evidence="1 2">
    <name type="scientific">[Clostridium] clostridioforme CAG:132</name>
    <dbReference type="NCBI Taxonomy" id="1263065"/>
    <lineage>
        <taxon>Bacteria</taxon>
        <taxon>Bacillati</taxon>
        <taxon>Bacillota</taxon>
        <taxon>Clostridia</taxon>
        <taxon>Lachnospirales</taxon>
        <taxon>Lachnospiraceae</taxon>
        <taxon>Enterocloster</taxon>
    </lineage>
</organism>
<sequence>MSCINIRDDRMDTGMELPTIIDAFKSPKNSHMMTMEMMMARIIVSITELRDDMIESLSSSTMVICRLGSLAVSSFTTRFTSFETSSVAASCCLLIVNATISSGSPFSAL</sequence>
<comment type="caution">
    <text evidence="1">The sequence shown here is derived from an EMBL/GenBank/DDBJ whole genome shotgun (WGS) entry which is preliminary data.</text>
</comment>
<protein>
    <submittedName>
        <fullName evidence="1">Uncharacterized protein</fullName>
    </submittedName>
</protein>
<evidence type="ECO:0000313" key="2">
    <source>
        <dbReference type="Proteomes" id="UP000018009"/>
    </source>
</evidence>
<proteinExistence type="predicted"/>
<evidence type="ECO:0000313" key="1">
    <source>
        <dbReference type="EMBL" id="CDB62802.1"/>
    </source>
</evidence>
<gene>
    <name evidence="1" type="ORF">BN486_00423</name>
</gene>
<reference evidence="1" key="1">
    <citation type="submission" date="2012-11" db="EMBL/GenBank/DDBJ databases">
        <title>Dependencies among metagenomic species, viruses, plasmids and units of genetic variation.</title>
        <authorList>
            <person name="Nielsen H.B."/>
            <person name="Almeida M."/>
            <person name="Juncker A.S."/>
            <person name="Rasmussen S."/>
            <person name="Li J."/>
            <person name="Sunagawa S."/>
            <person name="Plichta D."/>
            <person name="Gautier L."/>
            <person name="Le Chatelier E."/>
            <person name="Peletier E."/>
            <person name="Bonde I."/>
            <person name="Nielsen T."/>
            <person name="Manichanh C."/>
            <person name="Arumugam M."/>
            <person name="Batto J."/>
            <person name="Santos M.B.Q.D."/>
            <person name="Blom N."/>
            <person name="Borruel N."/>
            <person name="Burgdorf K.S."/>
            <person name="Boumezbeur F."/>
            <person name="Casellas F."/>
            <person name="Dore J."/>
            <person name="Guarner F."/>
            <person name="Hansen T."/>
            <person name="Hildebrand F."/>
            <person name="Kaas R.S."/>
            <person name="Kennedy S."/>
            <person name="Kristiansen K."/>
            <person name="Kultima J.R."/>
            <person name="Leonard P."/>
            <person name="Levenez F."/>
            <person name="Lund O."/>
            <person name="Moumen B."/>
            <person name="Le Paslier D."/>
            <person name="Pons N."/>
            <person name="Pedersen O."/>
            <person name="Prifti E."/>
            <person name="Qin J."/>
            <person name="Raes J."/>
            <person name="Tap J."/>
            <person name="Tims S."/>
            <person name="Ussery D.W."/>
            <person name="Yamada T."/>
            <person name="MetaHit consortium"/>
            <person name="Renault P."/>
            <person name="Sicheritz-Ponten T."/>
            <person name="Bork P."/>
            <person name="Wang J."/>
            <person name="Brunak S."/>
            <person name="Ehrlich S.D."/>
        </authorList>
    </citation>
    <scope>NUCLEOTIDE SEQUENCE [LARGE SCALE GENOMIC DNA]</scope>
</reference>
<dbReference type="AlphaFoldDB" id="R6KKZ1"/>
<name>R6KKZ1_9FIRM</name>
<dbReference type="Proteomes" id="UP000018009">
    <property type="component" value="Unassembled WGS sequence"/>
</dbReference>
<accession>R6KKZ1</accession>
<dbReference type="EMBL" id="CBDY010000201">
    <property type="protein sequence ID" value="CDB62802.1"/>
    <property type="molecule type" value="Genomic_DNA"/>
</dbReference>